<keyword evidence="4 7" id="KW-0479">Metal-binding</keyword>
<dbReference type="GO" id="GO:0007165">
    <property type="term" value="P:signal transduction"/>
    <property type="evidence" value="ECO:0007669"/>
    <property type="project" value="TreeGrafter"/>
</dbReference>
<feature type="binding site" evidence="7">
    <location>
        <position position="91"/>
    </location>
    <ligand>
        <name>Mg(2+)</name>
        <dbReference type="ChEBI" id="CHEBI:18420"/>
        <label>1</label>
        <note>catalytic</note>
    </ligand>
</feature>
<dbReference type="STRING" id="31965.AWH51_09585"/>
<dbReference type="Proteomes" id="UP000076218">
    <property type="component" value="Unassembled WGS sequence"/>
</dbReference>
<comment type="cofactor">
    <cofactor evidence="2 7 8">
        <name>Mg(2+)</name>
        <dbReference type="ChEBI" id="CHEBI:18420"/>
    </cofactor>
</comment>
<dbReference type="RefSeq" id="WP_063071519.1">
    <property type="nucleotide sequence ID" value="NZ_LQXA01000030.1"/>
</dbReference>
<gene>
    <name evidence="9" type="ORF">AWH51_09585</name>
</gene>
<dbReference type="Pfam" id="PF00459">
    <property type="entry name" value="Inositol_P"/>
    <property type="match status" value="1"/>
</dbReference>
<proteinExistence type="inferred from homology"/>
<dbReference type="EC" id="3.1.3.25" evidence="8"/>
<evidence type="ECO:0000313" key="9">
    <source>
        <dbReference type="EMBL" id="KZC95036.1"/>
    </source>
</evidence>
<evidence type="ECO:0000256" key="5">
    <source>
        <dbReference type="ARBA" id="ARBA00022801"/>
    </source>
</evidence>
<dbReference type="GO" id="GO:0008934">
    <property type="term" value="F:inositol monophosphate 1-phosphatase activity"/>
    <property type="evidence" value="ECO:0007669"/>
    <property type="project" value="InterPro"/>
</dbReference>
<evidence type="ECO:0000256" key="4">
    <source>
        <dbReference type="ARBA" id="ARBA00022723"/>
    </source>
</evidence>
<organism evidence="9 10">
    <name type="scientific">Clavibacter tessellarius</name>
    <dbReference type="NCBI Taxonomy" id="31965"/>
    <lineage>
        <taxon>Bacteria</taxon>
        <taxon>Bacillati</taxon>
        <taxon>Actinomycetota</taxon>
        <taxon>Actinomycetes</taxon>
        <taxon>Micrococcales</taxon>
        <taxon>Microbacteriaceae</taxon>
        <taxon>Clavibacter</taxon>
    </lineage>
</organism>
<comment type="similarity">
    <text evidence="3 8">Belongs to the inositol monophosphatase superfamily.</text>
</comment>
<dbReference type="SUPFAM" id="SSF56655">
    <property type="entry name" value="Carbohydrate phosphatase"/>
    <property type="match status" value="1"/>
</dbReference>
<evidence type="ECO:0000256" key="6">
    <source>
        <dbReference type="ARBA" id="ARBA00022842"/>
    </source>
</evidence>
<feature type="binding site" evidence="7">
    <location>
        <position position="88"/>
    </location>
    <ligand>
        <name>Mg(2+)</name>
        <dbReference type="ChEBI" id="CHEBI:18420"/>
        <label>1</label>
        <note>catalytic</note>
    </ligand>
</feature>
<evidence type="ECO:0000256" key="2">
    <source>
        <dbReference type="ARBA" id="ARBA00001946"/>
    </source>
</evidence>
<dbReference type="InterPro" id="IPR033942">
    <property type="entry name" value="IMPase"/>
</dbReference>
<dbReference type="PANTHER" id="PTHR20854">
    <property type="entry name" value="INOSITOL MONOPHOSPHATASE"/>
    <property type="match status" value="1"/>
</dbReference>
<name>A0A154V0Z1_9MICO</name>
<keyword evidence="5 8" id="KW-0378">Hydrolase</keyword>
<dbReference type="Gene3D" id="3.30.540.10">
    <property type="entry name" value="Fructose-1,6-Bisphosphatase, subunit A, domain 1"/>
    <property type="match status" value="1"/>
</dbReference>
<feature type="binding site" evidence="7">
    <location>
        <position position="90"/>
    </location>
    <ligand>
        <name>Mg(2+)</name>
        <dbReference type="ChEBI" id="CHEBI:18420"/>
        <label>2</label>
    </ligand>
</feature>
<keyword evidence="6 7" id="KW-0460">Magnesium</keyword>
<dbReference type="PANTHER" id="PTHR20854:SF4">
    <property type="entry name" value="INOSITOL-1-MONOPHOSPHATASE-RELATED"/>
    <property type="match status" value="1"/>
</dbReference>
<dbReference type="InterPro" id="IPR020583">
    <property type="entry name" value="Inositol_monoP_metal-BS"/>
</dbReference>
<dbReference type="CDD" id="cd01639">
    <property type="entry name" value="IMPase"/>
    <property type="match status" value="1"/>
</dbReference>
<comment type="catalytic activity">
    <reaction evidence="1 8">
        <text>a myo-inositol phosphate + H2O = myo-inositol + phosphate</text>
        <dbReference type="Rhea" id="RHEA:24056"/>
        <dbReference type="ChEBI" id="CHEBI:15377"/>
        <dbReference type="ChEBI" id="CHEBI:17268"/>
        <dbReference type="ChEBI" id="CHEBI:43474"/>
        <dbReference type="ChEBI" id="CHEBI:84139"/>
        <dbReference type="EC" id="3.1.3.25"/>
    </reaction>
</comment>
<evidence type="ECO:0000256" key="8">
    <source>
        <dbReference type="RuleBase" id="RU364068"/>
    </source>
</evidence>
<dbReference type="GO" id="GO:0046854">
    <property type="term" value="P:phosphatidylinositol phosphate biosynthetic process"/>
    <property type="evidence" value="ECO:0007669"/>
    <property type="project" value="InterPro"/>
</dbReference>
<feature type="binding site" evidence="7">
    <location>
        <position position="221"/>
    </location>
    <ligand>
        <name>Mg(2+)</name>
        <dbReference type="ChEBI" id="CHEBI:18420"/>
        <label>1</label>
        <note>catalytic</note>
    </ligand>
</feature>
<protein>
    <recommendedName>
        <fullName evidence="8">Inositol-1-monophosphatase</fullName>
        <ecNumber evidence="8">3.1.3.25</ecNumber>
    </recommendedName>
</protein>
<dbReference type="OrthoDB" id="9772456at2"/>
<dbReference type="PROSITE" id="PS00630">
    <property type="entry name" value="IMP_2"/>
    <property type="match status" value="1"/>
</dbReference>
<evidence type="ECO:0000256" key="1">
    <source>
        <dbReference type="ARBA" id="ARBA00001033"/>
    </source>
</evidence>
<dbReference type="GO" id="GO:0046872">
    <property type="term" value="F:metal ion binding"/>
    <property type="evidence" value="ECO:0007669"/>
    <property type="project" value="UniProtKB-KW"/>
</dbReference>
<evidence type="ECO:0000256" key="7">
    <source>
        <dbReference type="PIRSR" id="PIRSR600760-2"/>
    </source>
</evidence>
<dbReference type="InterPro" id="IPR020550">
    <property type="entry name" value="Inositol_monophosphatase_CS"/>
</dbReference>
<dbReference type="PROSITE" id="PS00629">
    <property type="entry name" value="IMP_1"/>
    <property type="match status" value="1"/>
</dbReference>
<reference evidence="9 10" key="1">
    <citation type="submission" date="2016-01" db="EMBL/GenBank/DDBJ databases">
        <title>Draft genome sequence of Clavibacter michiganensis subsp. tessellarius DOAB 609.</title>
        <authorList>
            <person name="Tambong J.T."/>
        </authorList>
    </citation>
    <scope>NUCLEOTIDE SEQUENCE [LARGE SCALE GENOMIC DNA]</scope>
    <source>
        <strain evidence="9 10">DOAB 609</strain>
    </source>
</reference>
<evidence type="ECO:0000313" key="10">
    <source>
        <dbReference type="Proteomes" id="UP000076218"/>
    </source>
</evidence>
<dbReference type="GO" id="GO:0006020">
    <property type="term" value="P:inositol metabolic process"/>
    <property type="evidence" value="ECO:0007669"/>
    <property type="project" value="TreeGrafter"/>
</dbReference>
<dbReference type="InterPro" id="IPR000760">
    <property type="entry name" value="Inositol_monophosphatase-like"/>
</dbReference>
<accession>A0A154V0Z1</accession>
<dbReference type="EMBL" id="LQXA01000030">
    <property type="protein sequence ID" value="KZC95036.1"/>
    <property type="molecule type" value="Genomic_DNA"/>
</dbReference>
<sequence>MTSPGDAALLTIARDIATRAGELALRRRREGVEVAESKSSPEDIVTHTDRETEDLIRQALRDVRPDDGFLGEESEGTSGTSGLTWVVDPIDGTVNFLYGIPAWAVSVAVVEGEADPLTWTARAGCVVNPTLGEVYTATAGGGAELDGRAIAVNAGVPLSLALVGTGFSYGASTRIRQGRVITDLLGEVRDIRRIGAASLDLCNVAAGRTDAYFERGLKPWDHAAGALIAAEAGARVTGIGGGPASAELLIAADPDLARALEERLDGPDA</sequence>
<comment type="caution">
    <text evidence="9">The sequence shown here is derived from an EMBL/GenBank/DDBJ whole genome shotgun (WGS) entry which is preliminary data.</text>
</comment>
<dbReference type="Gene3D" id="3.40.190.80">
    <property type="match status" value="1"/>
</dbReference>
<dbReference type="AlphaFoldDB" id="A0A154V0Z1"/>
<evidence type="ECO:0000256" key="3">
    <source>
        <dbReference type="ARBA" id="ARBA00009759"/>
    </source>
</evidence>
<feature type="binding site" evidence="7">
    <location>
        <position position="72"/>
    </location>
    <ligand>
        <name>Mg(2+)</name>
        <dbReference type="ChEBI" id="CHEBI:18420"/>
        <label>1</label>
        <note>catalytic</note>
    </ligand>
</feature>
<dbReference type="PRINTS" id="PR00377">
    <property type="entry name" value="IMPHPHTASES"/>
</dbReference>